<dbReference type="EMBL" id="LT554452">
    <property type="protein sequence ID" value="SAM05241.1"/>
    <property type="molecule type" value="Genomic_DNA"/>
</dbReference>
<dbReference type="PANTHER" id="PTHR33064:SF37">
    <property type="entry name" value="RIBONUCLEASE H"/>
    <property type="match status" value="1"/>
</dbReference>
<reference evidence="3" key="1">
    <citation type="submission" date="2016-04" db="EMBL/GenBank/DDBJ databases">
        <authorList>
            <person name="Evans L.H."/>
            <person name="Alamgir A."/>
            <person name="Owens N."/>
            <person name="Weber N.D."/>
            <person name="Virtaneva K."/>
            <person name="Barbian K."/>
            <person name="Babar A."/>
            <person name="Rosenke K."/>
        </authorList>
    </citation>
    <scope>NUCLEOTIDE SEQUENCE [LARGE SCALE GENOMIC DNA]</scope>
    <source>
        <strain evidence="3">CBS 101.48</strain>
    </source>
</reference>
<accession>A0A163K442</accession>
<gene>
    <name evidence="3" type="primary">ABSGL_11115.1 scaffold 12179</name>
</gene>
<evidence type="ECO:0000259" key="1">
    <source>
        <dbReference type="Pfam" id="PF00078"/>
    </source>
</evidence>
<feature type="domain" description="Reverse transcriptase/retrotransposon-derived protein RNase H-like" evidence="2">
    <location>
        <begin position="128"/>
        <end position="177"/>
    </location>
</feature>
<organism evidence="3">
    <name type="scientific">Absidia glauca</name>
    <name type="common">Pin mould</name>
    <dbReference type="NCBI Taxonomy" id="4829"/>
    <lineage>
        <taxon>Eukaryota</taxon>
        <taxon>Fungi</taxon>
        <taxon>Fungi incertae sedis</taxon>
        <taxon>Mucoromycota</taxon>
        <taxon>Mucoromycotina</taxon>
        <taxon>Mucoromycetes</taxon>
        <taxon>Mucorales</taxon>
        <taxon>Cunninghamellaceae</taxon>
        <taxon>Absidia</taxon>
    </lineage>
</organism>
<dbReference type="AlphaFoldDB" id="A0A163K442"/>
<dbReference type="STRING" id="4829.A0A163K442"/>
<dbReference type="InterPro" id="IPR051320">
    <property type="entry name" value="Viral_Replic_Matur_Polypro"/>
</dbReference>
<sequence>MALAPLHSCALAYIDDVTVFSAAFSQHLHDLASVFARMKECNLTLNPNKCFLATTNLQLLGFTVDVTKGVMPQRDRLACLDTFPVPRTVTDVKAYLGFVGYFRRHIPCFADVAYPLSSLLPKSAAFVWTPNHDRAMSHLNQLLKEAVPLRLPCASLPFQLFTDASDVAIGAALIQDSRPVA</sequence>
<proteinExistence type="predicted"/>
<dbReference type="InterPro" id="IPR000477">
    <property type="entry name" value="RT_dom"/>
</dbReference>
<feature type="non-terminal residue" evidence="3">
    <location>
        <position position="181"/>
    </location>
</feature>
<keyword evidence="4" id="KW-1185">Reference proteome</keyword>
<feature type="domain" description="Reverse transcriptase" evidence="1">
    <location>
        <begin position="9"/>
        <end position="64"/>
    </location>
</feature>
<dbReference type="Proteomes" id="UP000078561">
    <property type="component" value="Unassembled WGS sequence"/>
</dbReference>
<dbReference type="InterPro" id="IPR041577">
    <property type="entry name" value="RT_RNaseH_2"/>
</dbReference>
<protein>
    <recommendedName>
        <fullName evidence="5">Reverse transcriptase domain-containing protein</fullName>
    </recommendedName>
</protein>
<evidence type="ECO:0000313" key="4">
    <source>
        <dbReference type="Proteomes" id="UP000078561"/>
    </source>
</evidence>
<dbReference type="Pfam" id="PF00078">
    <property type="entry name" value="RVT_1"/>
    <property type="match status" value="1"/>
</dbReference>
<name>A0A163K442_ABSGL</name>
<dbReference type="InParanoid" id="A0A163K442"/>
<evidence type="ECO:0008006" key="5">
    <source>
        <dbReference type="Google" id="ProtNLM"/>
    </source>
</evidence>
<dbReference type="SUPFAM" id="SSF56672">
    <property type="entry name" value="DNA/RNA polymerases"/>
    <property type="match status" value="1"/>
</dbReference>
<dbReference type="InterPro" id="IPR043128">
    <property type="entry name" value="Rev_trsase/Diguanyl_cyclase"/>
</dbReference>
<evidence type="ECO:0000259" key="2">
    <source>
        <dbReference type="Pfam" id="PF17919"/>
    </source>
</evidence>
<dbReference type="PANTHER" id="PTHR33064">
    <property type="entry name" value="POL PROTEIN"/>
    <property type="match status" value="1"/>
</dbReference>
<evidence type="ECO:0000313" key="3">
    <source>
        <dbReference type="EMBL" id="SAM05241.1"/>
    </source>
</evidence>
<dbReference type="FunFam" id="3.30.70.270:FF:000020">
    <property type="entry name" value="Transposon Tf2-6 polyprotein-like Protein"/>
    <property type="match status" value="1"/>
</dbReference>
<dbReference type="Gene3D" id="3.30.70.270">
    <property type="match status" value="2"/>
</dbReference>
<dbReference type="Pfam" id="PF17919">
    <property type="entry name" value="RT_RNaseH_2"/>
    <property type="match status" value="1"/>
</dbReference>
<dbReference type="OrthoDB" id="2275149at2759"/>
<dbReference type="InterPro" id="IPR043502">
    <property type="entry name" value="DNA/RNA_pol_sf"/>
</dbReference>